<evidence type="ECO:0000256" key="2">
    <source>
        <dbReference type="SAM" id="MobiDB-lite"/>
    </source>
</evidence>
<proteinExistence type="predicted"/>
<evidence type="ECO:0000256" key="1">
    <source>
        <dbReference type="ARBA" id="ARBA00022737"/>
    </source>
</evidence>
<protein>
    <submittedName>
        <fullName evidence="6">MBG domain-containing protein</fullName>
    </submittedName>
</protein>
<dbReference type="InterPro" id="IPR056823">
    <property type="entry name" value="TEN-like_YD-shell"/>
</dbReference>
<dbReference type="RefSeq" id="WP_406698318.1">
    <property type="nucleotide sequence ID" value="NZ_CP155447.1"/>
</dbReference>
<dbReference type="InterPro" id="IPR031325">
    <property type="entry name" value="RHS_repeat"/>
</dbReference>
<dbReference type="Pfam" id="PF18676">
    <property type="entry name" value="MBG_2"/>
    <property type="match status" value="2"/>
</dbReference>
<keyword evidence="1" id="KW-0677">Repeat</keyword>
<sequence length="3221" mass="337218">MRTFEFECLEQRQLLSTVSWDGGGDGVLWSDAENWSEDRLPSEQDDVVIDLPGETTIIYRGVQPDIRSLTNAETVWIQGSSTGSHSTLNIRSGLTNSGVLRLESLNSGFRSNVAVGGVLANFGIISVNAGSGGERAITGNLTNTGTIDVALNATLLVNGNDHVVQQGGGSINAVGRFMVEGGTFHYTGGSLSGNVGGHDAKFDVAETVTSASTVYAWGGESILLGNLAPNVTLWVQGRSTESHAVLALSTDAVNAGTIRLESRDGGFSANLATGPNTLRNSGTIVSYRGSSGLRTITGNVVNSGLIEVPANSYLTVTGGVFEAAGGRIAGSAVLIDTQIRVTASPAQPTTLVLAGLGNVLVSDVLPNTTLWVNGRDGQGAARLTIPGPVTNRGTILLESSDRTFESSVVVQSGALTNAGIIDVNAGSGGVYTVGGNLTNTGLINVELNTTLAINGTNPLLTHAGGSIQADGRLTLQGGTFRFTGGTVVGSVGGDDTRFDVAETVTSASTVYAWGAGSTLIGNRSRHVTLWVQGRDSDGHSLLTAGAGAVNAGTIRLESRDRALSSELATGLNSIFNTGRIVSNLGTGGFRTITGNVVNSGLIEVPANSYLTVTGGVFEAAGGRIDGSAVLIDTQIRVTASPAQPTTLVLAGLGNVLVSDVLPNTTLWVNGRDGQGAARLTIPGPVTNRGTILLESSDRTFESSVVVQSGALTNAGILDVNVGSGGVYTVTGNLTNTGLIDVEVGSTLTINGSEPVFHQSGGSIEAAGRLVLVGGIFQVTGGAVRGTVGGRGSRFDISETATLASTVYAWGNLSVLLGNRGPNVTLWVQGKEGESNALLTTASGAVNAGRLHLESRDRNFSSNLTTATGGLTNTGVIEAGVGSGGTRTILGEVSNEGIIRAGEASTLVFMSSLTVKGSGILSTLGSGRIQLQGSLLGDTREADRFALGASLVVSGSGTKFFEVMGRNLGNTAQAFGGNFAIGSLALAGGATVRLVDQQRNSGAEGAEAAYVDSLDVAPGTTLDLNGLTLYTRAASIRGTVLGGAVIEGVDGGQFSLGQSLPGRITAPGEVDEWSFYGRAGQHVTVQLTTGSGSPGPLPPQLNWAEVFLIGPTGTQLAGGVSLAEGAPVVIENVLLPGDGNYRIRIQAPPSLSNSTGRYILGAYETSAGKQPILLNQQYSGILPSSFRIDQWTFSATAGQQAQLDVINTSNATIKFSLRDPNGSVLFAGLTASSGLTTLPVSGIYTLSVDALQGQPGSYAFRLKETSLVDLELDEPFAGRFSGNAHAQLFRVDIDELTRLRIALDDESAANQNEIYVKLGSPPTRSDFQFRFDRPASPDQEVLVPAAVPGSWYVLVYAKHVPTPSHFTLLATASRVLLDRVTPNRLGNEADMTLTLAGAGFDGSAIVELVGSSHQAVYRARSVSFDQTTQLTATFAANTVPPGTYDVRVTQAGGLQTTLPGAFTAIPGARTELWTNLITPRTFGFRQPGEIVIEYANRGDVAMPAPLLMLTATQNGKPGALLTLDNSRLIEGLWTSAIPDGFTNSVQFLGSGETPGVLQPGESVRVIVHYAGWQKPWTASAPFLFTLSTLTSDDLTPIDWAAMESSLRPDVYSPAAWAPIFANLTSSVGATWGDYVRMLNENSAYLARLGQDVRDIGELLGFELIQANGLTSMSVLAQARDASVEAPGLDLTFNRAFGPTLADRNRIGALGRGWTWTDGWDQAYAVLADGTVVIRQADGRSRRFQPDSRRAGQFFAESGDSGLITELSSNGLVLREKSGLTLRFGADGSVRSMSDPNGNTITATLVGGRPTRLVHSGGASLDIAYNATGRIISVTDSRGRATRFTYDPTNQYLLSAEDFGGRITRYTYDQVGGPAQRHALLSIETPSGVRQYYKYDERGRIESASGTDGSALTTYAYDAVGTIFLTTPPSASAPGGTGSLWFDHHGRVARLSDPLGRSSFASYDRAGNLVQVSDSEGRTVRAGFDARGNLTSVVDTLGNETRFDYTGSFNRLGSFTDANGNLTRYAYDARGNLVSSTNADGSVERWTYDETGNVDTWTNRRGAQIGYEQDASGRVTAKTYADQSRVTYTYDALGNLASTTDPTGTTTYTHDLATGFLTKITYSDGRSLSFTYCTCGRRTSSTDETGYRIDYEYDALGRLQSLTDSNGTMLVRYHFDSAGNLAKKTLANGVETTYTYDAAGQILSLVNLAPGGTVLSRFDYTYDRRGLRTSMTTLDGRWVYTYDDAGQLAGYTSPDGRQVAYIYDALGNRLEETVIEGSDAFVIASVTNDLNQYVNASGDVYSFDLDGNLIRQVVDGVVTNYTFDAENRLVRVTRGSDEQTYTYDALGNRVASTFNGDMTRFVIDPIGLGNVVGEYDASGQLVARNVHGYGLISRDTPSAAPYYFTFDAQGNTSELIGAGGGVLNRYVFEPFGGSYQSTEMVANPFQFVGEFGVMRESQGLDFMRARFYDSSIAKFLSPDPIGLRSGDVNFYRYTENSPTNAIDPSGLDRTINDLIGGDDEDGGDEGWAGTGMPFSNPYGPGDFEGIHPDFALPDDTYPDLSGDEGLPETGLPDGSPFHPDDNGDVAPGDGWGLFPPTKDTNQNQVNSGEPSDPNEKLGPAGHGPEGFVAPGDTFLYRVNFENLETATAPAQRVDITDPLSADLDWSSFELIQVGFGDTRINIPAGLQDFETIIAATYNGRTFDVEIRIGLDPATGLITVAFQSVDPTTSLPPDVLTGFLPPEDGTGRGQGFFTYTIRPRANLPTGTEIRNIAQITFNRGMTIATDQVDPLDASKGIDLAKQSLNTIDAGAPTSRVAPLAPTTIGSSPSVTVSWAGEDDPGGSGVARYDLFVSVDGGPFTSWLIGTTQTSAVYAGEFGRRYAFQAMAIDHVGHRQAAPEAAQATTLVAAATTTTVQATSASIVYGQSLAFTAIVTSPSESGSLGGTVQFVVNGANFGPAVALVNGVAVFSSFNTLGAGTHTVSAIYSGSAGIPASAAAPIAVTVAKARLTVKARDAARVYGQANPAFSATYTGFVLGESPSVLGGSLGFATSATPLSYVGTYAITPGGLRSANYIITFLGGNLSVTPASLVITADDQSMSAGQSLPLLTATYSGFVNGDSPASLTAPVSLFAAAPSTGVSGSYAIVASGASSPNYAITYRPGTLTVLASPVAVRGVQIQTIKVRRRQLKVLVVSFDGGLNAGMAQSVGNYRLATAGKDKKFGTR</sequence>
<accession>A0AAU7CJT7</accession>
<dbReference type="InterPro" id="IPR022385">
    <property type="entry name" value="Rhs_assc_core"/>
</dbReference>
<dbReference type="InterPro" id="IPR032109">
    <property type="entry name" value="Big_3_5"/>
</dbReference>
<dbReference type="Pfam" id="PF05593">
    <property type="entry name" value="RHS_repeat"/>
    <property type="match status" value="4"/>
</dbReference>
<name>A0AAU7CJT7_9BACT</name>
<gene>
    <name evidence="6" type="ORF">V5E97_05615</name>
</gene>
<evidence type="ECO:0000313" key="6">
    <source>
        <dbReference type="EMBL" id="XBH05496.1"/>
    </source>
</evidence>
<evidence type="ECO:0000259" key="5">
    <source>
        <dbReference type="Pfam" id="PF25023"/>
    </source>
</evidence>
<dbReference type="Gene3D" id="2.180.10.10">
    <property type="entry name" value="RHS repeat-associated core"/>
    <property type="match status" value="2"/>
</dbReference>
<dbReference type="EMBL" id="CP155447">
    <property type="protein sequence ID" value="XBH05496.1"/>
    <property type="molecule type" value="Genomic_DNA"/>
</dbReference>
<dbReference type="SUPFAM" id="SSF82171">
    <property type="entry name" value="DPP6 N-terminal domain-like"/>
    <property type="match status" value="1"/>
</dbReference>
<dbReference type="Gene3D" id="3.30.160.710">
    <property type="match status" value="1"/>
</dbReference>
<evidence type="ECO:0000259" key="3">
    <source>
        <dbReference type="Pfam" id="PF16640"/>
    </source>
</evidence>
<dbReference type="InterPro" id="IPR041286">
    <property type="entry name" value="MBG_2"/>
</dbReference>
<reference evidence="6" key="1">
    <citation type="submission" date="2024-05" db="EMBL/GenBank/DDBJ databases">
        <title>Planctomycetes of the genus Singulisphaera possess chitinolytic capabilities.</title>
        <authorList>
            <person name="Ivanova A."/>
        </authorList>
    </citation>
    <scope>NUCLEOTIDE SEQUENCE</scope>
    <source>
        <strain evidence="6">Ch08T</strain>
    </source>
</reference>
<organism evidence="6">
    <name type="scientific">Singulisphaera sp. Ch08</name>
    <dbReference type="NCBI Taxonomy" id="3120278"/>
    <lineage>
        <taxon>Bacteria</taxon>
        <taxon>Pseudomonadati</taxon>
        <taxon>Planctomycetota</taxon>
        <taxon>Planctomycetia</taxon>
        <taxon>Isosphaerales</taxon>
        <taxon>Isosphaeraceae</taxon>
        <taxon>Singulisphaera</taxon>
    </lineage>
</organism>
<dbReference type="InterPro" id="IPR006530">
    <property type="entry name" value="YD"/>
</dbReference>
<dbReference type="NCBIfam" id="TIGR01643">
    <property type="entry name" value="YD_repeat_2x"/>
    <property type="match status" value="10"/>
</dbReference>
<dbReference type="Pfam" id="PF25023">
    <property type="entry name" value="TEN_YD-shell"/>
    <property type="match status" value="1"/>
</dbReference>
<dbReference type="PANTHER" id="PTHR32305:SF15">
    <property type="entry name" value="PROTEIN RHSA-RELATED"/>
    <property type="match status" value="1"/>
</dbReference>
<dbReference type="Gene3D" id="2.60.120.380">
    <property type="match status" value="3"/>
</dbReference>
<dbReference type="PANTHER" id="PTHR32305">
    <property type="match status" value="1"/>
</dbReference>
<dbReference type="InterPro" id="IPR050708">
    <property type="entry name" value="T6SS_VgrG/RHS"/>
</dbReference>
<evidence type="ECO:0000259" key="4">
    <source>
        <dbReference type="Pfam" id="PF18676"/>
    </source>
</evidence>
<feature type="region of interest" description="Disordered" evidence="2">
    <location>
        <begin position="2514"/>
        <end position="2622"/>
    </location>
</feature>
<dbReference type="Gene3D" id="2.60.40.10">
    <property type="entry name" value="Immunoglobulins"/>
    <property type="match status" value="1"/>
</dbReference>
<dbReference type="NCBIfam" id="TIGR03696">
    <property type="entry name" value="Rhs_assc_core"/>
    <property type="match status" value="1"/>
</dbReference>
<feature type="compositionally biased region" description="Polar residues" evidence="2">
    <location>
        <begin position="2596"/>
        <end position="2607"/>
    </location>
</feature>
<feature type="domain" description="MBG" evidence="4">
    <location>
        <begin position="3087"/>
        <end position="3162"/>
    </location>
</feature>
<feature type="domain" description="MBG" evidence="4">
    <location>
        <begin position="3006"/>
        <end position="3081"/>
    </location>
</feature>
<feature type="domain" description="Teneurin-like YD-shell" evidence="5">
    <location>
        <begin position="2142"/>
        <end position="2267"/>
    </location>
</feature>
<dbReference type="InterPro" id="IPR013783">
    <property type="entry name" value="Ig-like_fold"/>
</dbReference>
<feature type="domain" description="Bacterial Ig-like" evidence="3">
    <location>
        <begin position="2913"/>
        <end position="3002"/>
    </location>
</feature>
<dbReference type="Pfam" id="PF16640">
    <property type="entry name" value="Big_3_5"/>
    <property type="match status" value="1"/>
</dbReference>